<dbReference type="Proteomes" id="UP000297595">
    <property type="component" value="Unassembled WGS sequence"/>
</dbReference>
<comment type="caution">
    <text evidence="1">The sequence shown here is derived from an EMBL/GenBank/DDBJ whole genome shotgun (WGS) entry which is preliminary data.</text>
</comment>
<gene>
    <name evidence="1" type="ORF">EYR41_011392</name>
</gene>
<evidence type="ECO:0000313" key="1">
    <source>
        <dbReference type="EMBL" id="TGJ63465.1"/>
    </source>
</evidence>
<dbReference type="AlphaFoldDB" id="A0A8H2HJA0"/>
<dbReference type="EMBL" id="SOZJ01000008">
    <property type="protein sequence ID" value="TGJ63465.1"/>
    <property type="molecule type" value="Genomic_DNA"/>
</dbReference>
<protein>
    <submittedName>
        <fullName evidence="1">Uncharacterized protein</fullName>
    </submittedName>
</protein>
<name>A0A8H2HJA0_ORBOL</name>
<organism evidence="1 2">
    <name type="scientific">Orbilia oligospora</name>
    <name type="common">Nematode-trapping fungus</name>
    <name type="synonym">Arthrobotrys oligospora</name>
    <dbReference type="NCBI Taxonomy" id="2813651"/>
    <lineage>
        <taxon>Eukaryota</taxon>
        <taxon>Fungi</taxon>
        <taxon>Dikarya</taxon>
        <taxon>Ascomycota</taxon>
        <taxon>Pezizomycotina</taxon>
        <taxon>Orbiliomycetes</taxon>
        <taxon>Orbiliales</taxon>
        <taxon>Orbiliaceae</taxon>
        <taxon>Orbilia</taxon>
    </lineage>
</organism>
<accession>A0A8H2HJA0</accession>
<evidence type="ECO:0000313" key="2">
    <source>
        <dbReference type="Proteomes" id="UP000297595"/>
    </source>
</evidence>
<sequence>MRIANRASTGLCEGLHLDNQFSKELLGTNIYFEIHLHILSEGSVFRMRELRFQRDTSARPFEKDYENVQALQKILLEIGVFKVGRQAHCAVGGPNDLIALDPDIPTSLYYSTTTLKVALRGFQTAIDSAEDAAETGLDPGTFLLEYGFEDIENVLASERRLILTIEVYENMITEFLESGVLMDRFPSAGYPTLSEEHNIQALAQQIEGARLPGANLEEDVKVDSNSRLIFVGFWQSLLEEANRKRILAIAGVGLAKKYFDTNGFTASIRHRSGTPQNPSFVLTVSALLKRIEAFFACWGRASRRVIGALEQLGDLPVPVSNRRWMVKQDGKEVTGMVWPEDEDPVVK</sequence>
<reference evidence="1 2" key="1">
    <citation type="submission" date="2019-03" db="EMBL/GenBank/DDBJ databases">
        <title>Nematode-trapping fungi genome.</title>
        <authorList>
            <person name="Vidal-Diez De Ulzurrun G."/>
        </authorList>
    </citation>
    <scope>NUCLEOTIDE SEQUENCE [LARGE SCALE GENOMIC DNA]</scope>
    <source>
        <strain evidence="1 2">TWF154</strain>
    </source>
</reference>
<proteinExistence type="predicted"/>